<dbReference type="SMART" id="SM00850">
    <property type="entry name" value="LytTR"/>
    <property type="match status" value="1"/>
</dbReference>
<reference evidence="2 3" key="1">
    <citation type="submission" date="2020-02" db="EMBL/GenBank/DDBJ databases">
        <title>Draft genome sequence of two Spirosoma agri KCTC 52727 and Spirosoma terrae KCTC 52035.</title>
        <authorList>
            <person name="Rojas J."/>
            <person name="Ambika Manirajan B."/>
            <person name="Ratering S."/>
            <person name="Suarez C."/>
            <person name="Schnell S."/>
        </authorList>
    </citation>
    <scope>NUCLEOTIDE SEQUENCE [LARGE SCALE GENOMIC DNA]</scope>
    <source>
        <strain evidence="2 3">KCTC 52727</strain>
    </source>
</reference>
<comment type="caution">
    <text evidence="2">The sequence shown here is derived from an EMBL/GenBank/DDBJ whole genome shotgun (WGS) entry which is preliminary data.</text>
</comment>
<sequence length="131" mass="14768">MPTLKVAGLEKPIAIESIVWIEGDGNYARLHFTTGQFYLAAHTLNWFKKQLSGFIRIHKSVLINPAHVVQFAQTKAKEAQVFMSTGSSLDIARRRIGEVRTMLGMPPFEAHSFLLIDPGSQQNKDQTINFR</sequence>
<dbReference type="Pfam" id="PF04397">
    <property type="entry name" value="LytTR"/>
    <property type="match status" value="1"/>
</dbReference>
<evidence type="ECO:0000313" key="3">
    <source>
        <dbReference type="Proteomes" id="UP000477386"/>
    </source>
</evidence>
<dbReference type="InterPro" id="IPR046947">
    <property type="entry name" value="LytR-like"/>
</dbReference>
<keyword evidence="3" id="KW-1185">Reference proteome</keyword>
<gene>
    <name evidence="2" type="ORF">GK091_21730</name>
</gene>
<feature type="domain" description="HTH LytTR-type" evidence="1">
    <location>
        <begin position="1"/>
        <end position="105"/>
    </location>
</feature>
<proteinExistence type="predicted"/>
<organism evidence="2 3">
    <name type="scientific">Spirosoma agri</name>
    <dbReference type="NCBI Taxonomy" id="1987381"/>
    <lineage>
        <taxon>Bacteria</taxon>
        <taxon>Pseudomonadati</taxon>
        <taxon>Bacteroidota</taxon>
        <taxon>Cytophagia</taxon>
        <taxon>Cytophagales</taxon>
        <taxon>Cytophagaceae</taxon>
        <taxon>Spirosoma</taxon>
    </lineage>
</organism>
<dbReference type="PANTHER" id="PTHR37299:SF1">
    <property type="entry name" value="STAGE 0 SPORULATION PROTEIN A HOMOLOG"/>
    <property type="match status" value="1"/>
</dbReference>
<dbReference type="PANTHER" id="PTHR37299">
    <property type="entry name" value="TRANSCRIPTIONAL REGULATOR-RELATED"/>
    <property type="match status" value="1"/>
</dbReference>
<dbReference type="GO" id="GO:0003677">
    <property type="term" value="F:DNA binding"/>
    <property type="evidence" value="ECO:0007669"/>
    <property type="project" value="InterPro"/>
</dbReference>
<protein>
    <submittedName>
        <fullName evidence="2">LytTR family transcriptional regulator</fullName>
    </submittedName>
</protein>
<name>A0A6M0IRE5_9BACT</name>
<dbReference type="AlphaFoldDB" id="A0A6M0IRE5"/>
<evidence type="ECO:0000313" key="2">
    <source>
        <dbReference type="EMBL" id="NEU69523.1"/>
    </source>
</evidence>
<accession>A0A6M0IRE5</accession>
<dbReference type="EMBL" id="JAAGNZ010000002">
    <property type="protein sequence ID" value="NEU69523.1"/>
    <property type="molecule type" value="Genomic_DNA"/>
</dbReference>
<dbReference type="PROSITE" id="PS50930">
    <property type="entry name" value="HTH_LYTTR"/>
    <property type="match status" value="1"/>
</dbReference>
<dbReference type="Gene3D" id="2.40.50.1020">
    <property type="entry name" value="LytTr DNA-binding domain"/>
    <property type="match status" value="1"/>
</dbReference>
<dbReference type="RefSeq" id="WP_164041971.1">
    <property type="nucleotide sequence ID" value="NZ_JAAGNZ010000002.1"/>
</dbReference>
<evidence type="ECO:0000259" key="1">
    <source>
        <dbReference type="PROSITE" id="PS50930"/>
    </source>
</evidence>
<dbReference type="GO" id="GO:0000156">
    <property type="term" value="F:phosphorelay response regulator activity"/>
    <property type="evidence" value="ECO:0007669"/>
    <property type="project" value="InterPro"/>
</dbReference>
<dbReference type="InterPro" id="IPR007492">
    <property type="entry name" value="LytTR_DNA-bd_dom"/>
</dbReference>
<dbReference type="Proteomes" id="UP000477386">
    <property type="component" value="Unassembled WGS sequence"/>
</dbReference>